<proteinExistence type="predicted"/>
<reference evidence="1" key="1">
    <citation type="submission" date="2014-09" db="EMBL/GenBank/DDBJ databases">
        <authorList>
            <person name="Magalhaes I.L.F."/>
            <person name="Oliveira U."/>
            <person name="Santos F.R."/>
            <person name="Vidigal T.H.D.A."/>
            <person name="Brescovit A.D."/>
            <person name="Santos A.J."/>
        </authorList>
    </citation>
    <scope>NUCLEOTIDE SEQUENCE</scope>
    <source>
        <tissue evidence="1">Shoot tissue taken approximately 20 cm above the soil surface</tissue>
    </source>
</reference>
<sequence length="54" mass="6500">MNFRNGSLINKVVFRLCKHSCSICFHSWLLLIEIKWEKCLLCFFCFRSVFLLIV</sequence>
<dbReference type="AlphaFoldDB" id="A0A0A8XVM0"/>
<dbReference type="EMBL" id="GBRH01282148">
    <property type="protein sequence ID" value="JAD15747.1"/>
    <property type="molecule type" value="Transcribed_RNA"/>
</dbReference>
<evidence type="ECO:0000313" key="1">
    <source>
        <dbReference type="EMBL" id="JAD15747.1"/>
    </source>
</evidence>
<reference evidence="1" key="2">
    <citation type="journal article" date="2015" name="Data Brief">
        <title>Shoot transcriptome of the giant reed, Arundo donax.</title>
        <authorList>
            <person name="Barrero R.A."/>
            <person name="Guerrero F.D."/>
            <person name="Moolhuijzen P."/>
            <person name="Goolsby J.A."/>
            <person name="Tidwell J."/>
            <person name="Bellgard S.E."/>
            <person name="Bellgard M.I."/>
        </authorList>
    </citation>
    <scope>NUCLEOTIDE SEQUENCE</scope>
    <source>
        <tissue evidence="1">Shoot tissue taken approximately 20 cm above the soil surface</tissue>
    </source>
</reference>
<name>A0A0A8XVM0_ARUDO</name>
<protein>
    <submittedName>
        <fullName evidence="1">Uncharacterized protein</fullName>
    </submittedName>
</protein>
<organism evidence="1">
    <name type="scientific">Arundo donax</name>
    <name type="common">Giant reed</name>
    <name type="synonym">Donax arundinaceus</name>
    <dbReference type="NCBI Taxonomy" id="35708"/>
    <lineage>
        <taxon>Eukaryota</taxon>
        <taxon>Viridiplantae</taxon>
        <taxon>Streptophyta</taxon>
        <taxon>Embryophyta</taxon>
        <taxon>Tracheophyta</taxon>
        <taxon>Spermatophyta</taxon>
        <taxon>Magnoliopsida</taxon>
        <taxon>Liliopsida</taxon>
        <taxon>Poales</taxon>
        <taxon>Poaceae</taxon>
        <taxon>PACMAD clade</taxon>
        <taxon>Arundinoideae</taxon>
        <taxon>Arundineae</taxon>
        <taxon>Arundo</taxon>
    </lineage>
</organism>
<accession>A0A0A8XVM0</accession>